<name>A0A392RGB4_9FABA</name>
<evidence type="ECO:0000259" key="1">
    <source>
        <dbReference type="Pfam" id="PF20167"/>
    </source>
</evidence>
<protein>
    <submittedName>
        <fullName evidence="2">Envelope-like protein</fullName>
    </submittedName>
</protein>
<sequence length="61" mass="7012">GMSECYETLVREFLVNIPEDCDDPLSKEYQKVFVRGKCVEFSPTIINKALENVDESQPDIE</sequence>
<dbReference type="EMBL" id="LXQA010219961">
    <property type="protein sequence ID" value="MCI35074.1"/>
    <property type="molecule type" value="Genomic_DNA"/>
</dbReference>
<evidence type="ECO:0000313" key="2">
    <source>
        <dbReference type="EMBL" id="MCI35074.1"/>
    </source>
</evidence>
<feature type="non-terminal residue" evidence="2">
    <location>
        <position position="61"/>
    </location>
</feature>
<dbReference type="Pfam" id="PF20167">
    <property type="entry name" value="Transposase_32"/>
    <property type="match status" value="1"/>
</dbReference>
<reference evidence="2 3" key="1">
    <citation type="journal article" date="2018" name="Front. Plant Sci.">
        <title>Red Clover (Trifolium pratense) and Zigzag Clover (T. medium) - A Picture of Genomic Similarities and Differences.</title>
        <authorList>
            <person name="Dluhosova J."/>
            <person name="Istvanek J."/>
            <person name="Nedelnik J."/>
            <person name="Repkova J."/>
        </authorList>
    </citation>
    <scope>NUCLEOTIDE SEQUENCE [LARGE SCALE GENOMIC DNA]</scope>
    <source>
        <strain evidence="3">cv. 10/8</strain>
        <tissue evidence="2">Leaf</tissue>
    </source>
</reference>
<accession>A0A392RGB4</accession>
<evidence type="ECO:0000313" key="3">
    <source>
        <dbReference type="Proteomes" id="UP000265520"/>
    </source>
</evidence>
<dbReference type="AlphaFoldDB" id="A0A392RGB4"/>
<keyword evidence="3" id="KW-1185">Reference proteome</keyword>
<feature type="domain" description="Putative plant transposon protein" evidence="1">
    <location>
        <begin position="4"/>
        <end position="57"/>
    </location>
</feature>
<proteinExistence type="predicted"/>
<organism evidence="2 3">
    <name type="scientific">Trifolium medium</name>
    <dbReference type="NCBI Taxonomy" id="97028"/>
    <lineage>
        <taxon>Eukaryota</taxon>
        <taxon>Viridiplantae</taxon>
        <taxon>Streptophyta</taxon>
        <taxon>Embryophyta</taxon>
        <taxon>Tracheophyta</taxon>
        <taxon>Spermatophyta</taxon>
        <taxon>Magnoliopsida</taxon>
        <taxon>eudicotyledons</taxon>
        <taxon>Gunneridae</taxon>
        <taxon>Pentapetalae</taxon>
        <taxon>rosids</taxon>
        <taxon>fabids</taxon>
        <taxon>Fabales</taxon>
        <taxon>Fabaceae</taxon>
        <taxon>Papilionoideae</taxon>
        <taxon>50 kb inversion clade</taxon>
        <taxon>NPAAA clade</taxon>
        <taxon>Hologalegina</taxon>
        <taxon>IRL clade</taxon>
        <taxon>Trifolieae</taxon>
        <taxon>Trifolium</taxon>
    </lineage>
</organism>
<dbReference type="Proteomes" id="UP000265520">
    <property type="component" value="Unassembled WGS sequence"/>
</dbReference>
<dbReference type="InterPro" id="IPR046796">
    <property type="entry name" value="Transposase_32_dom"/>
</dbReference>
<comment type="caution">
    <text evidence="2">The sequence shown here is derived from an EMBL/GenBank/DDBJ whole genome shotgun (WGS) entry which is preliminary data.</text>
</comment>
<feature type="non-terminal residue" evidence="2">
    <location>
        <position position="1"/>
    </location>
</feature>